<dbReference type="EMBL" id="JAVFHQ010000051">
    <property type="protein sequence ID" value="KAK4541542.1"/>
    <property type="molecule type" value="Genomic_DNA"/>
</dbReference>
<dbReference type="SUPFAM" id="SSF54928">
    <property type="entry name" value="RNA-binding domain, RBD"/>
    <property type="match status" value="1"/>
</dbReference>
<name>A0AAV9J8W7_9PEZI</name>
<evidence type="ECO:0000259" key="3">
    <source>
        <dbReference type="PROSITE" id="PS50102"/>
    </source>
</evidence>
<dbReference type="Gene3D" id="3.30.70.330">
    <property type="match status" value="1"/>
</dbReference>
<evidence type="ECO:0000256" key="2">
    <source>
        <dbReference type="SAM" id="MobiDB-lite"/>
    </source>
</evidence>
<dbReference type="InterPro" id="IPR012677">
    <property type="entry name" value="Nucleotide-bd_a/b_plait_sf"/>
</dbReference>
<dbReference type="GO" id="GO:0003723">
    <property type="term" value="F:RNA binding"/>
    <property type="evidence" value="ECO:0007669"/>
    <property type="project" value="UniProtKB-UniRule"/>
</dbReference>
<feature type="region of interest" description="Disordered" evidence="2">
    <location>
        <begin position="126"/>
        <end position="169"/>
    </location>
</feature>
<gene>
    <name evidence="4" type="ORF">LTR36_007839</name>
</gene>
<dbReference type="PROSITE" id="PS50102">
    <property type="entry name" value="RRM"/>
    <property type="match status" value="1"/>
</dbReference>
<accession>A0AAV9J8W7</accession>
<feature type="domain" description="RRM" evidence="3">
    <location>
        <begin position="43"/>
        <end position="130"/>
    </location>
</feature>
<evidence type="ECO:0000256" key="1">
    <source>
        <dbReference type="PROSITE-ProRule" id="PRU00176"/>
    </source>
</evidence>
<protein>
    <recommendedName>
        <fullName evidence="3">RRM domain-containing protein</fullName>
    </recommendedName>
</protein>
<keyword evidence="1" id="KW-0694">RNA-binding</keyword>
<comment type="caution">
    <text evidence="4">The sequence shown here is derived from an EMBL/GenBank/DDBJ whole genome shotgun (WGS) entry which is preliminary data.</text>
</comment>
<dbReference type="AlphaFoldDB" id="A0AAV9J8W7"/>
<dbReference type="InterPro" id="IPR000504">
    <property type="entry name" value="RRM_dom"/>
</dbReference>
<evidence type="ECO:0000313" key="4">
    <source>
        <dbReference type="EMBL" id="KAK4541542.1"/>
    </source>
</evidence>
<sequence>MPTKTHDGNWLPTLDVSSNAYVYDRWTRDDACRFWTAPTEEGRRLYIGGLPHVPSQDAVNAEMRVLFSGMEHWAVNKSIPPPPYKRKVPGSHHYCFVDMSSAQEAGDAIAALDGKKTPYGGTYQVKLGRPPHKPTKVVREQRGVVIPQSLEEKKRLPRRDLQGSWRRQS</sequence>
<reference evidence="4 5" key="1">
    <citation type="submission" date="2021-11" db="EMBL/GenBank/DDBJ databases">
        <title>Black yeast isolated from Biological Soil Crust.</title>
        <authorList>
            <person name="Kurbessoian T."/>
        </authorList>
    </citation>
    <scope>NUCLEOTIDE SEQUENCE [LARGE SCALE GENOMIC DNA]</scope>
    <source>
        <strain evidence="4 5">CCFEE 5522</strain>
    </source>
</reference>
<organism evidence="4 5">
    <name type="scientific">Oleoguttula mirabilis</name>
    <dbReference type="NCBI Taxonomy" id="1507867"/>
    <lineage>
        <taxon>Eukaryota</taxon>
        <taxon>Fungi</taxon>
        <taxon>Dikarya</taxon>
        <taxon>Ascomycota</taxon>
        <taxon>Pezizomycotina</taxon>
        <taxon>Dothideomycetes</taxon>
        <taxon>Dothideomycetidae</taxon>
        <taxon>Mycosphaerellales</taxon>
        <taxon>Teratosphaeriaceae</taxon>
        <taxon>Oleoguttula</taxon>
    </lineage>
</organism>
<dbReference type="InterPro" id="IPR035979">
    <property type="entry name" value="RBD_domain_sf"/>
</dbReference>
<feature type="compositionally biased region" description="Basic and acidic residues" evidence="2">
    <location>
        <begin position="150"/>
        <end position="161"/>
    </location>
</feature>
<evidence type="ECO:0000313" key="5">
    <source>
        <dbReference type="Proteomes" id="UP001324427"/>
    </source>
</evidence>
<proteinExistence type="predicted"/>
<keyword evidence="5" id="KW-1185">Reference proteome</keyword>
<dbReference type="Proteomes" id="UP001324427">
    <property type="component" value="Unassembled WGS sequence"/>
</dbReference>